<name>J4C3L0_THEOR</name>
<dbReference type="GeneID" id="20714994"/>
<protein>
    <submittedName>
        <fullName evidence="3">Uncharacterized protein</fullName>
    </submittedName>
</protein>
<dbReference type="Proteomes" id="UP000003786">
    <property type="component" value="Chromosome 2"/>
</dbReference>
<feature type="region of interest" description="Disordered" evidence="2">
    <location>
        <begin position="504"/>
        <end position="535"/>
    </location>
</feature>
<dbReference type="KEGG" id="tot:TOT_020000879"/>
<feature type="compositionally biased region" description="Basic and acidic residues" evidence="2">
    <location>
        <begin position="523"/>
        <end position="535"/>
    </location>
</feature>
<keyword evidence="4" id="KW-1185">Reference proteome</keyword>
<reference evidence="3 4" key="1">
    <citation type="journal article" date="2012" name="MBio">
        <title>Comparative genome analysis of three eukaryotic parasites with differing abilities to transform leukocytes reveals key mediators of Theileria-induced leukocyte transformation.</title>
        <authorList>
            <person name="Hayashida K."/>
            <person name="Hara Y."/>
            <person name="Abe T."/>
            <person name="Yamasaki C."/>
            <person name="Toyoda A."/>
            <person name="Kosuge T."/>
            <person name="Suzuki Y."/>
            <person name="Sato Y."/>
            <person name="Kawashima S."/>
            <person name="Katayama T."/>
            <person name="Wakaguri H."/>
            <person name="Inoue N."/>
            <person name="Homma K."/>
            <person name="Tada-Umezaki M."/>
            <person name="Yagi Y."/>
            <person name="Fujii Y."/>
            <person name="Habara T."/>
            <person name="Kanehisa M."/>
            <person name="Watanabe H."/>
            <person name="Ito K."/>
            <person name="Gojobori T."/>
            <person name="Sugawara H."/>
            <person name="Imanishi T."/>
            <person name="Weir W."/>
            <person name="Gardner M."/>
            <person name="Pain A."/>
            <person name="Shiels B."/>
            <person name="Hattori M."/>
            <person name="Nene V."/>
            <person name="Sugimoto C."/>
        </authorList>
    </citation>
    <scope>NUCLEOTIDE SEQUENCE [LARGE SCALE GENOMIC DNA]</scope>
    <source>
        <strain evidence="3 4">Shintoku</strain>
    </source>
</reference>
<feature type="compositionally biased region" description="Low complexity" evidence="2">
    <location>
        <begin position="462"/>
        <end position="483"/>
    </location>
</feature>
<feature type="coiled-coil region" evidence="1">
    <location>
        <begin position="6"/>
        <end position="106"/>
    </location>
</feature>
<dbReference type="RefSeq" id="XP_009690927.1">
    <property type="nucleotide sequence ID" value="XM_009692632.1"/>
</dbReference>
<dbReference type="EMBL" id="AP011947">
    <property type="protein sequence ID" value="BAM40626.1"/>
    <property type="molecule type" value="Genomic_DNA"/>
</dbReference>
<keyword evidence="1" id="KW-0175">Coiled coil</keyword>
<dbReference type="VEuPathDB" id="PiroplasmaDB:TOT_020000879"/>
<feature type="region of interest" description="Disordered" evidence="2">
    <location>
        <begin position="458"/>
        <end position="485"/>
    </location>
</feature>
<evidence type="ECO:0000256" key="2">
    <source>
        <dbReference type="SAM" id="MobiDB-lite"/>
    </source>
</evidence>
<gene>
    <name evidence="3" type="ORF">TOT_020000879</name>
</gene>
<dbReference type="AlphaFoldDB" id="J4C3L0"/>
<feature type="region of interest" description="Disordered" evidence="2">
    <location>
        <begin position="378"/>
        <end position="399"/>
    </location>
</feature>
<proteinExistence type="predicted"/>
<evidence type="ECO:0000256" key="1">
    <source>
        <dbReference type="SAM" id="Coils"/>
    </source>
</evidence>
<evidence type="ECO:0000313" key="4">
    <source>
        <dbReference type="Proteomes" id="UP000003786"/>
    </source>
</evidence>
<dbReference type="eggNOG" id="ENOG502QX2C">
    <property type="taxonomic scope" value="Eukaryota"/>
</dbReference>
<feature type="region of interest" description="Disordered" evidence="2">
    <location>
        <begin position="181"/>
        <end position="209"/>
    </location>
</feature>
<evidence type="ECO:0000313" key="3">
    <source>
        <dbReference type="EMBL" id="BAM40626.1"/>
    </source>
</evidence>
<sequence>MDMDYVKQMCCNLQQQQKKINETYEELMNTLNLKEKIEELEEKIEIKEKEIKKIEKEKKEKEINIEIKEIEIENYKNILMEKEIEIKKIKYEIEKVKSEKERMKKVGNIIIGTHNQQFIKLLTNMNKLLEFIEYYTIKEEEEEENSIESKVYEMKDNCNKGYDTMWKDVRGTNGDNGINWLNSKGSSEGNTTTSMASKGEGTMTTSDSNMASKSSLELLVDINSKFVKVSVSVMKLLSQLDHEILNNYINNEDDAEDIETYYQIMNVDSGLRESDIKTSEDSNNEVNGCIKNNEYSNNSNGNNEMNNSYYCYSKGNGGYNTNNDNYNNITTDNNHGYGNYDTNYGSYKSNNIYYYQLSNIRNYQPVYSTQLAGCKLTNKNSRRGNSSTHRANSNKLNKEDGKLPAATIYEANKGNVKRIVTTFRPQFNSLFQPIPLHNSGSSSMSWNRDNVKCNRTIFQPINSSNNRSNTSYSEGSYSSSSSTYRERKEEINKKVNRDGQLDMYNRGNKELNMDPEGTNMKVSRGDDVCNKERKGDTHEVKGAEVEVEYEREELKGDECYFQVLETELKLDKYSEDDTPILKLMKGSTDKTPIRFKYRVGEESWLKMKLEKIKGDAATNNLDIVSNTFHLSMEYLEKLVKFENLEKNKITTEELVNNLLFKWIPSQIFQDY</sequence>
<organism evidence="3 4">
    <name type="scientific">Theileria orientalis strain Shintoku</name>
    <dbReference type="NCBI Taxonomy" id="869250"/>
    <lineage>
        <taxon>Eukaryota</taxon>
        <taxon>Sar</taxon>
        <taxon>Alveolata</taxon>
        <taxon>Apicomplexa</taxon>
        <taxon>Aconoidasida</taxon>
        <taxon>Piroplasmida</taxon>
        <taxon>Theileriidae</taxon>
        <taxon>Theileria</taxon>
    </lineage>
</organism>
<accession>J4C3L0</accession>
<feature type="compositionally biased region" description="Polar residues" evidence="2">
    <location>
        <begin position="378"/>
        <end position="395"/>
    </location>
</feature>